<dbReference type="HOGENOM" id="CLU_001570_5_2_1"/>
<evidence type="ECO:0000256" key="8">
    <source>
        <dbReference type="ARBA" id="ARBA00043906"/>
    </source>
</evidence>
<keyword evidence="6 9" id="KW-0408">Iron</keyword>
<name>B3RXH0_TRIAD</name>
<proteinExistence type="inferred from homology"/>
<comment type="cofactor">
    <cofactor evidence="1 9">
        <name>heme</name>
        <dbReference type="ChEBI" id="CHEBI:30413"/>
    </cofactor>
</comment>
<dbReference type="PANTHER" id="PTHR24302">
    <property type="entry name" value="CYTOCHROME P450 FAMILY 3"/>
    <property type="match status" value="1"/>
</dbReference>
<dbReference type="PhylomeDB" id="B3RXH0"/>
<dbReference type="GO" id="GO:0016705">
    <property type="term" value="F:oxidoreductase activity, acting on paired donors, with incorporation or reduction of molecular oxygen"/>
    <property type="evidence" value="ECO:0007669"/>
    <property type="project" value="InterPro"/>
</dbReference>
<dbReference type="GeneID" id="6753527"/>
<dbReference type="InParanoid" id="B3RXH0"/>
<evidence type="ECO:0000256" key="6">
    <source>
        <dbReference type="ARBA" id="ARBA00023004"/>
    </source>
</evidence>
<evidence type="ECO:0000256" key="10">
    <source>
        <dbReference type="RuleBase" id="RU000461"/>
    </source>
</evidence>
<dbReference type="STRING" id="10228.B3RXH0"/>
<dbReference type="CDD" id="cd11055">
    <property type="entry name" value="CYP3A-like"/>
    <property type="match status" value="1"/>
</dbReference>
<dbReference type="InterPro" id="IPR050705">
    <property type="entry name" value="Cytochrome_P450_3A"/>
</dbReference>
<sequence>MAIQDILVFLFVPQSITHFIELTAIIGLAILIYRIVIDPYRRLKKLGLAGPKFKPVIGNIADWGPTGQHLALLEWRKKYGNVFATMFFGTPTVWIGEPNMVREVMVKSFSNFSNRFPPFGKPISPFDKGVLFLKDDDWKRVRNILITTFSASKLKQIVPLMKDIDAKFIEELVETNQVDGKVNILDHAGYFSLEVVLAIIFGIEYESKEQKIKLARTAKDLVEPIQGFLLIIFLLCPSMWKIIEPYFGTIVQSINKITDLTNEIVKQRRKNLNAGLPCRKDMLQLIVEAGDQEKLSDEEIISQAIIFFIAGYDTTSNTIAYASYLLATHPEIQDKLYQEICTKCPDVNSIDYEILNNLTYLDMVISETLRLYPPGFFSNREVKKEVTIEGVRIPNDSIVGIPIYTIHHNPQFWPDPEQFIPERFTPEEKAKRNPCCYLPFGDGPRNCVGMRLALLEVKLALVSLMQNLELKTVADTEVPLKLKTGGTLTAANGIWLGLGTR</sequence>
<evidence type="ECO:0000256" key="2">
    <source>
        <dbReference type="ARBA" id="ARBA00010617"/>
    </source>
</evidence>
<dbReference type="Pfam" id="PF00067">
    <property type="entry name" value="p450"/>
    <property type="match status" value="1"/>
</dbReference>
<dbReference type="InterPro" id="IPR002401">
    <property type="entry name" value="Cyt_P450_E_grp-I"/>
</dbReference>
<dbReference type="AlphaFoldDB" id="B3RXH0"/>
<evidence type="ECO:0000313" key="12">
    <source>
        <dbReference type="EMBL" id="EDV24424.1"/>
    </source>
</evidence>
<dbReference type="PROSITE" id="PS00086">
    <property type="entry name" value="CYTOCHROME_P450"/>
    <property type="match status" value="1"/>
</dbReference>
<dbReference type="PRINTS" id="PR00385">
    <property type="entry name" value="P450"/>
</dbReference>
<gene>
    <name evidence="12" type="ORF">TRIADDRAFT_63933</name>
</gene>
<evidence type="ECO:0000256" key="11">
    <source>
        <dbReference type="SAM" id="Phobius"/>
    </source>
</evidence>
<evidence type="ECO:0000256" key="5">
    <source>
        <dbReference type="ARBA" id="ARBA00023002"/>
    </source>
</evidence>
<keyword evidence="4 9" id="KW-0479">Metal-binding</keyword>
<dbReference type="OrthoDB" id="1470350at2759"/>
<keyword evidence="13" id="KW-1185">Reference proteome</keyword>
<keyword evidence="3 9" id="KW-0349">Heme</keyword>
<dbReference type="Gene3D" id="1.10.630.10">
    <property type="entry name" value="Cytochrome P450"/>
    <property type="match status" value="1"/>
</dbReference>
<evidence type="ECO:0000313" key="13">
    <source>
        <dbReference type="Proteomes" id="UP000009022"/>
    </source>
</evidence>
<dbReference type="KEGG" id="tad:TRIADDRAFT_63933"/>
<dbReference type="PRINTS" id="PR00463">
    <property type="entry name" value="EP450I"/>
</dbReference>
<dbReference type="GO" id="GO:0005506">
    <property type="term" value="F:iron ion binding"/>
    <property type="evidence" value="ECO:0007669"/>
    <property type="project" value="InterPro"/>
</dbReference>
<keyword evidence="11" id="KW-0472">Membrane</keyword>
<comment type="similarity">
    <text evidence="2 10">Belongs to the cytochrome P450 family.</text>
</comment>
<keyword evidence="7 10" id="KW-0503">Monooxygenase</keyword>
<dbReference type="CTD" id="6753527"/>
<keyword evidence="5 10" id="KW-0560">Oxidoreductase</keyword>
<accession>B3RXH0</accession>
<organism evidence="12 13">
    <name type="scientific">Trichoplax adhaerens</name>
    <name type="common">Trichoplax reptans</name>
    <dbReference type="NCBI Taxonomy" id="10228"/>
    <lineage>
        <taxon>Eukaryota</taxon>
        <taxon>Metazoa</taxon>
        <taxon>Placozoa</taxon>
        <taxon>Uniplacotomia</taxon>
        <taxon>Trichoplacea</taxon>
        <taxon>Trichoplacidae</taxon>
        <taxon>Trichoplax</taxon>
    </lineage>
</organism>
<evidence type="ECO:0000256" key="3">
    <source>
        <dbReference type="ARBA" id="ARBA00022617"/>
    </source>
</evidence>
<evidence type="ECO:0000256" key="7">
    <source>
        <dbReference type="ARBA" id="ARBA00023033"/>
    </source>
</evidence>
<dbReference type="InterPro" id="IPR017972">
    <property type="entry name" value="Cyt_P450_CS"/>
</dbReference>
<evidence type="ECO:0000256" key="4">
    <source>
        <dbReference type="ARBA" id="ARBA00022723"/>
    </source>
</evidence>
<evidence type="ECO:0000256" key="9">
    <source>
        <dbReference type="PIRSR" id="PIRSR602401-1"/>
    </source>
</evidence>
<keyword evidence="11" id="KW-0812">Transmembrane</keyword>
<feature type="binding site" description="axial binding residue" evidence="9">
    <location>
        <position position="447"/>
    </location>
    <ligand>
        <name>heme</name>
        <dbReference type="ChEBI" id="CHEBI:30413"/>
    </ligand>
    <ligandPart>
        <name>Fe</name>
        <dbReference type="ChEBI" id="CHEBI:18248"/>
    </ligandPart>
</feature>
<dbReference type="RefSeq" id="XP_002112314.1">
    <property type="nucleotide sequence ID" value="XM_002112278.1"/>
</dbReference>
<dbReference type="eggNOG" id="KOG0158">
    <property type="taxonomic scope" value="Eukaryota"/>
</dbReference>
<dbReference type="Proteomes" id="UP000009022">
    <property type="component" value="Unassembled WGS sequence"/>
</dbReference>
<feature type="transmembrane region" description="Helical" evidence="11">
    <location>
        <begin position="16"/>
        <end position="36"/>
    </location>
</feature>
<evidence type="ECO:0008006" key="14">
    <source>
        <dbReference type="Google" id="ProtNLM"/>
    </source>
</evidence>
<dbReference type="FunFam" id="1.10.630.10:FF:000182">
    <property type="entry name" value="Cytochrome P450 3A4"/>
    <property type="match status" value="1"/>
</dbReference>
<dbReference type="SUPFAM" id="SSF48264">
    <property type="entry name" value="Cytochrome P450"/>
    <property type="match status" value="1"/>
</dbReference>
<dbReference type="GO" id="GO:0020037">
    <property type="term" value="F:heme binding"/>
    <property type="evidence" value="ECO:0007669"/>
    <property type="project" value="InterPro"/>
</dbReference>
<dbReference type="PANTHER" id="PTHR24302:SF15">
    <property type="entry name" value="FATTY-ACID PEROXYGENASE"/>
    <property type="match status" value="1"/>
</dbReference>
<dbReference type="FunCoup" id="B3RXH0">
    <property type="interactions" value="90"/>
</dbReference>
<dbReference type="GO" id="GO:0004497">
    <property type="term" value="F:monooxygenase activity"/>
    <property type="evidence" value="ECO:0007669"/>
    <property type="project" value="UniProtKB-KW"/>
</dbReference>
<comment type="function">
    <text evidence="8">Cytochromes P450 are a group of heme-thiolate monooxygenases. They oxidize a variety of structurally unrelated compounds, including steroids, fatty acids, and xenobiotics.</text>
</comment>
<protein>
    <recommendedName>
        <fullName evidence="14">Cytochrome P450</fullName>
    </recommendedName>
</protein>
<evidence type="ECO:0000256" key="1">
    <source>
        <dbReference type="ARBA" id="ARBA00001971"/>
    </source>
</evidence>
<dbReference type="EMBL" id="DS985245">
    <property type="protein sequence ID" value="EDV24424.1"/>
    <property type="molecule type" value="Genomic_DNA"/>
</dbReference>
<dbReference type="InterPro" id="IPR036396">
    <property type="entry name" value="Cyt_P450_sf"/>
</dbReference>
<reference evidence="12 13" key="1">
    <citation type="journal article" date="2008" name="Nature">
        <title>The Trichoplax genome and the nature of placozoans.</title>
        <authorList>
            <person name="Srivastava M."/>
            <person name="Begovic E."/>
            <person name="Chapman J."/>
            <person name="Putnam N.H."/>
            <person name="Hellsten U."/>
            <person name="Kawashima T."/>
            <person name="Kuo A."/>
            <person name="Mitros T."/>
            <person name="Salamov A."/>
            <person name="Carpenter M.L."/>
            <person name="Signorovitch A.Y."/>
            <person name="Moreno M.A."/>
            <person name="Kamm K."/>
            <person name="Grimwood J."/>
            <person name="Schmutz J."/>
            <person name="Shapiro H."/>
            <person name="Grigoriev I.V."/>
            <person name="Buss L.W."/>
            <person name="Schierwater B."/>
            <person name="Dellaporta S.L."/>
            <person name="Rokhsar D.S."/>
        </authorList>
    </citation>
    <scope>NUCLEOTIDE SEQUENCE [LARGE SCALE GENOMIC DNA]</scope>
    <source>
        <strain evidence="12 13">Grell-BS-1999</strain>
    </source>
</reference>
<dbReference type="InterPro" id="IPR001128">
    <property type="entry name" value="Cyt_P450"/>
</dbReference>
<keyword evidence="11" id="KW-1133">Transmembrane helix</keyword>